<dbReference type="InterPro" id="IPR001869">
    <property type="entry name" value="Thiol_cytolysin"/>
</dbReference>
<evidence type="ECO:0000313" key="1">
    <source>
        <dbReference type="EMBL" id="EMF01158.1"/>
    </source>
</evidence>
<dbReference type="InterPro" id="IPR036359">
    <property type="entry name" value="Thiol_cytolysin_sf"/>
</dbReference>
<dbReference type="AlphaFoldDB" id="M3B575"/>
<dbReference type="EMBL" id="AORZ01000015">
    <property type="protein sequence ID" value="EMF01158.1"/>
    <property type="molecule type" value="Genomic_DNA"/>
</dbReference>
<name>M3B575_STRM1</name>
<evidence type="ECO:0000313" key="2">
    <source>
        <dbReference type="Proteomes" id="UP000011740"/>
    </source>
</evidence>
<gene>
    <name evidence="1" type="ORF">H340_07638</name>
</gene>
<sequence>MAQAASLEKVELPDLPALREHQYVIAAFTGDGSLPVAVAPVGVGDRQAKADVAAALAKWRKWRELSPYQPNAKSKVGPEEVTHVKGVKRTKQTYSLTKNPEEAITFDPNVSMCFPGAIVQAKPAIENGYLIPAGIEDSDRADLGITVDRLTSRKETASPPSASNVTAAIGKVVGDDAPGSSDVVFRRVEAYDSSETALELGISAKYGGFAASLDISARRKETMNTVLVYLRERGFTAFCDVSTPGALFKDSFTEEKLNKLVSGGYMGPDNPPLLVNSVVYGRIIVFTFTSTSSETEIKAALEASYHGFADVDAHLKAHYLGIISKSEVSIISKGSTGGQIKELLTKGTLAESFATPQKYKSYVRIGYTLQTLDGIPAKMSETTNYDAVVWGDSTVTLKVKSLGTPFGTRESFDITIDGQELPGASGHPATAYRAFAEDGSGDPYRITCMKYPVIGTTDTEAHVDWRLSPKELGWFAGGTTTASGRYPETGNVWMDYEAVKDGNS</sequence>
<evidence type="ECO:0008006" key="3">
    <source>
        <dbReference type="Google" id="ProtNLM"/>
    </source>
</evidence>
<dbReference type="Gene3D" id="3.40.30.40">
    <property type="entry name" value="Perfringolysin"/>
    <property type="match status" value="1"/>
</dbReference>
<dbReference type="Pfam" id="PF01289">
    <property type="entry name" value="Thiol_cytolysin"/>
    <property type="match status" value="1"/>
</dbReference>
<dbReference type="PATRIC" id="fig|1223523.3.peg.1566"/>
<dbReference type="eggNOG" id="ENOG5030I3Q">
    <property type="taxonomic scope" value="Bacteria"/>
</dbReference>
<dbReference type="InterPro" id="IPR036363">
    <property type="entry name" value="Thiol_cytolysin_ab_sf"/>
</dbReference>
<dbReference type="SUPFAM" id="SSF56978">
    <property type="entry name" value="Perfringolysin"/>
    <property type="match status" value="1"/>
</dbReference>
<dbReference type="Gene3D" id="3.30.1040.20">
    <property type="match status" value="1"/>
</dbReference>
<accession>M3B575</accession>
<dbReference type="Proteomes" id="UP000011740">
    <property type="component" value="Unassembled WGS sequence"/>
</dbReference>
<protein>
    <recommendedName>
        <fullName evidence="3">Thiol-activated cytolysin</fullName>
    </recommendedName>
</protein>
<reference evidence="1 2" key="1">
    <citation type="journal article" date="2013" name="Genome Announc.">
        <title>Whole-Genome Shotgun Assembly and Analysis of the Genome of Streptomyces mobaraensis DSM 40847, a Strain for Industrial Production of Microbial Transglutaminase.</title>
        <authorList>
            <person name="Yang H."/>
            <person name="He T."/>
            <person name="Wu W."/>
            <person name="Zhu W."/>
            <person name="Lu B."/>
            <person name="Sun W."/>
        </authorList>
    </citation>
    <scope>NUCLEOTIDE SEQUENCE [LARGE SCALE GENOMIC DNA]</scope>
    <source>
        <strain evidence="1 2">DSM 40847</strain>
    </source>
</reference>
<dbReference type="GO" id="GO:0015485">
    <property type="term" value="F:cholesterol binding"/>
    <property type="evidence" value="ECO:0007669"/>
    <property type="project" value="InterPro"/>
</dbReference>
<comment type="caution">
    <text evidence="1">The sequence shown here is derived from an EMBL/GenBank/DDBJ whole genome shotgun (WGS) entry which is preliminary data.</text>
</comment>
<dbReference type="TCDB" id="1.C.12.1.12">
    <property type="family name" value="the thiol-activated cholesterol-dependent cytolysin (cdc) family"/>
</dbReference>
<organism evidence="1 2">
    <name type="scientific">Streptomyces mobaraensis (strain ATCC 29032 / DSM 40847 / JCM 4168 / NBRC 13819 / NCIMB 11159 / IPCR 16-22)</name>
    <dbReference type="NCBI Taxonomy" id="1223523"/>
    <lineage>
        <taxon>Bacteria</taxon>
        <taxon>Bacillati</taxon>
        <taxon>Actinomycetota</taxon>
        <taxon>Actinomycetes</taxon>
        <taxon>Kitasatosporales</taxon>
        <taxon>Streptomycetaceae</taxon>
        <taxon>Streptomyces</taxon>
    </lineage>
</organism>
<dbReference type="STRING" id="1223523.H340_07638"/>
<dbReference type="Gene3D" id="3.90.840.10">
    <property type="entry name" value="Thiol-activated cytolysin superfamily/Thiol-activated cytolysin, alpha-beta domain"/>
    <property type="match status" value="1"/>
</dbReference>
<proteinExistence type="predicted"/>